<feature type="region of interest" description="Disordered" evidence="1">
    <location>
        <begin position="130"/>
        <end position="165"/>
    </location>
</feature>
<sequence length="165" mass="17834">MSWLVGALQTAGSLVDMAGTISGIVYQQRQAAQLERQNQLMEQWMTKQETLQRDQMALTRDLSINGPAERVNAAINAGFDPVSARRLAGSQERVIYGNLDRPIAHIGTMDGIRATRHLESMNAALSTFKQGTPFGKPAPPKYTTGRPSNTGATINLNHSPGSSNA</sequence>
<dbReference type="Pfam" id="PF05752">
    <property type="entry name" value="Calici_MSP"/>
    <property type="match status" value="1"/>
</dbReference>
<dbReference type="InterPro" id="IPR008437">
    <property type="entry name" value="Minor_structural_calicivir"/>
</dbReference>
<protein>
    <submittedName>
        <fullName evidence="2">ORF2 protein</fullName>
    </submittedName>
</protein>
<proteinExistence type="predicted"/>
<accession>A0A3B1EK38</accession>
<evidence type="ECO:0000313" key="2">
    <source>
        <dbReference type="EMBL" id="AWK77810.1"/>
    </source>
</evidence>
<feature type="compositionally biased region" description="Polar residues" evidence="1">
    <location>
        <begin position="145"/>
        <end position="165"/>
    </location>
</feature>
<evidence type="ECO:0000256" key="1">
    <source>
        <dbReference type="SAM" id="MobiDB-lite"/>
    </source>
</evidence>
<reference evidence="2" key="1">
    <citation type="submission" date="2017-09" db="EMBL/GenBank/DDBJ databases">
        <title>Genome sequence of novel human sapovirus strains from Kenya.</title>
        <authorList>
            <person name="Diez-Valcarce M."/>
            <person name="Montmayeur A."/>
            <person name="Tatusov R."/>
            <person name="Vinje J."/>
        </authorList>
    </citation>
    <scope>NUCLEOTIDE SEQUENCE</scope>
    <source>
        <strain evidence="2">Hu/KE/2006/GI.3/Siaya1927</strain>
    </source>
</reference>
<name>A0A3B1EK38_9CALI</name>
<dbReference type="EMBL" id="MG012401">
    <property type="protein sequence ID" value="AWK77810.1"/>
    <property type="molecule type" value="Genomic_RNA"/>
</dbReference>
<organism evidence="2">
    <name type="scientific">Sapovirus GI.3</name>
    <dbReference type="NCBI Taxonomy" id="2201260"/>
    <lineage>
        <taxon>Viruses</taxon>
        <taxon>Riboviria</taxon>
        <taxon>Orthornavirae</taxon>
        <taxon>Pisuviricota</taxon>
        <taxon>Pisoniviricetes</taxon>
        <taxon>Picornavirales</taxon>
        <taxon>Caliciviridae</taxon>
        <taxon>Sapovirus</taxon>
        <taxon>Sapovirus sapporoense</taxon>
        <taxon>Sapporo virus</taxon>
    </lineage>
</organism>